<evidence type="ECO:0000313" key="2">
    <source>
        <dbReference type="EMBL" id="SDC52123.1"/>
    </source>
</evidence>
<reference evidence="3" key="1">
    <citation type="submission" date="2016-10" db="EMBL/GenBank/DDBJ databases">
        <authorList>
            <person name="Varghese N."/>
            <person name="Submissions S."/>
        </authorList>
    </citation>
    <scope>NUCLEOTIDE SEQUENCE [LARGE SCALE GENOMIC DNA]</scope>
    <source>
        <strain evidence="3">DSM 23095</strain>
    </source>
</reference>
<dbReference type="InterPro" id="IPR016181">
    <property type="entry name" value="Acyl_CoA_acyltransferase"/>
</dbReference>
<dbReference type="GO" id="GO:0016747">
    <property type="term" value="F:acyltransferase activity, transferring groups other than amino-acyl groups"/>
    <property type="evidence" value="ECO:0007669"/>
    <property type="project" value="InterPro"/>
</dbReference>
<dbReference type="Gene3D" id="3.40.630.30">
    <property type="match status" value="1"/>
</dbReference>
<name>A0A1G6M9D9_9BACT</name>
<dbReference type="PROSITE" id="PS51186">
    <property type="entry name" value="GNAT"/>
    <property type="match status" value="1"/>
</dbReference>
<keyword evidence="2" id="KW-0689">Ribosomal protein</keyword>
<dbReference type="Proteomes" id="UP000199060">
    <property type="component" value="Unassembled WGS sequence"/>
</dbReference>
<gene>
    <name evidence="2" type="ORF">SAMN04488104_100172</name>
</gene>
<dbReference type="InterPro" id="IPR000182">
    <property type="entry name" value="GNAT_dom"/>
</dbReference>
<dbReference type="RefSeq" id="WP_087937668.1">
    <property type="nucleotide sequence ID" value="NZ_FNAC01000001.1"/>
</dbReference>
<protein>
    <submittedName>
        <fullName evidence="2">Ribosomal protein S18 acetylase RimI</fullName>
    </submittedName>
</protein>
<evidence type="ECO:0000313" key="3">
    <source>
        <dbReference type="Proteomes" id="UP000199060"/>
    </source>
</evidence>
<sequence>MTKIHLKFTVREASPAELLWVHERIPEFSGNEVGLDFYVDRLKNRLHLALVAEKQGELLGFKVGYESDEPETFYSWMGGVRPEFRKRGIAEALAEFQEDWATEKGFKSVFFKTRNRLPPMINFGLSRGFKIVKVIRKGGLDDYRIVMWKELSEKIEN</sequence>
<dbReference type="EMBL" id="FNAC01000001">
    <property type="protein sequence ID" value="SDC52123.1"/>
    <property type="molecule type" value="Genomic_DNA"/>
</dbReference>
<feature type="domain" description="N-acetyltransferase" evidence="1">
    <location>
        <begin position="8"/>
        <end position="152"/>
    </location>
</feature>
<proteinExistence type="predicted"/>
<dbReference type="AlphaFoldDB" id="A0A1G6M9D9"/>
<dbReference type="STRING" id="686796.SAMN04488104_100172"/>
<dbReference type="SUPFAM" id="SSF55729">
    <property type="entry name" value="Acyl-CoA N-acyltransferases (Nat)"/>
    <property type="match status" value="1"/>
</dbReference>
<accession>A0A1G6M9D9</accession>
<evidence type="ECO:0000259" key="1">
    <source>
        <dbReference type="PROSITE" id="PS51186"/>
    </source>
</evidence>
<keyword evidence="3" id="KW-1185">Reference proteome</keyword>
<keyword evidence="2" id="KW-0687">Ribonucleoprotein</keyword>
<dbReference type="GO" id="GO:0005840">
    <property type="term" value="C:ribosome"/>
    <property type="evidence" value="ECO:0007669"/>
    <property type="project" value="UniProtKB-KW"/>
</dbReference>
<organism evidence="2 3">
    <name type="scientific">Algoriphagus faecimaris</name>
    <dbReference type="NCBI Taxonomy" id="686796"/>
    <lineage>
        <taxon>Bacteria</taxon>
        <taxon>Pseudomonadati</taxon>
        <taxon>Bacteroidota</taxon>
        <taxon>Cytophagia</taxon>
        <taxon>Cytophagales</taxon>
        <taxon>Cyclobacteriaceae</taxon>
        <taxon>Algoriphagus</taxon>
    </lineage>
</organism>
<dbReference type="OrthoDB" id="9812289at2"/>
<dbReference type="CDD" id="cd04301">
    <property type="entry name" value="NAT_SF"/>
    <property type="match status" value="1"/>
</dbReference>
<dbReference type="Pfam" id="PF00583">
    <property type="entry name" value="Acetyltransf_1"/>
    <property type="match status" value="1"/>
</dbReference>